<reference evidence="3 4" key="1">
    <citation type="submission" date="2022-06" db="EMBL/GenBank/DDBJ databases">
        <title>Sequencing the genomes of 1000 actinobacteria strains.</title>
        <authorList>
            <person name="Klenk H.-P."/>
        </authorList>
    </citation>
    <scope>NUCLEOTIDE SEQUENCE [LARGE SCALE GENOMIC DNA]</scope>
    <source>
        <strain evidence="3 4">DSM 44170</strain>
    </source>
</reference>
<dbReference type="InterPro" id="IPR000772">
    <property type="entry name" value="Ricin_B_lectin"/>
</dbReference>
<proteinExistence type="predicted"/>
<dbReference type="RefSeq" id="WP_253767835.1">
    <property type="nucleotide sequence ID" value="NZ_BAAAVE010000032.1"/>
</dbReference>
<dbReference type="InterPro" id="IPR035992">
    <property type="entry name" value="Ricin_B-like_lectins"/>
</dbReference>
<evidence type="ECO:0000313" key="4">
    <source>
        <dbReference type="Proteomes" id="UP001320766"/>
    </source>
</evidence>
<dbReference type="PROSITE" id="PS50231">
    <property type="entry name" value="RICIN_B_LECTIN"/>
    <property type="match status" value="1"/>
</dbReference>
<protein>
    <recommendedName>
        <fullName evidence="2">Ricin B lectin domain-containing protein</fullName>
    </recommendedName>
</protein>
<dbReference type="Gene3D" id="2.80.10.50">
    <property type="match status" value="1"/>
</dbReference>
<dbReference type="SUPFAM" id="SSF50370">
    <property type="entry name" value="Ricin B-like lectins"/>
    <property type="match status" value="1"/>
</dbReference>
<dbReference type="Proteomes" id="UP001320766">
    <property type="component" value="Unassembled WGS sequence"/>
</dbReference>
<feature type="signal peptide" evidence="1">
    <location>
        <begin position="1"/>
        <end position="26"/>
    </location>
</feature>
<comment type="caution">
    <text evidence="3">The sequence shown here is derived from an EMBL/GenBank/DDBJ whole genome shotgun (WGS) entry which is preliminary data.</text>
</comment>
<dbReference type="Pfam" id="PF00652">
    <property type="entry name" value="Ricin_B_lectin"/>
    <property type="match status" value="1"/>
</dbReference>
<organism evidence="3 4">
    <name type="scientific">Nonomuraea roseoviolacea subsp. carminata</name>
    <dbReference type="NCBI Taxonomy" id="160689"/>
    <lineage>
        <taxon>Bacteria</taxon>
        <taxon>Bacillati</taxon>
        <taxon>Actinomycetota</taxon>
        <taxon>Actinomycetes</taxon>
        <taxon>Streptosporangiales</taxon>
        <taxon>Streptosporangiaceae</taxon>
        <taxon>Nonomuraea</taxon>
    </lineage>
</organism>
<keyword evidence="4" id="KW-1185">Reference proteome</keyword>
<evidence type="ECO:0000313" key="3">
    <source>
        <dbReference type="EMBL" id="MCP2345888.1"/>
    </source>
</evidence>
<sequence>MRMRKIVALIAAAAVGGGLTLSPASAATAVNRQAITWSAAQTAKASKFVDEVYIEADGATSGHWRLGTANGRTTNNTVLALGQARANNASQRWIMSKTVETDYGDGLVFSLATNPDLCLTRLSTSKGQLLNAYECSGANMPYSNLWRFDFNYGTNNYELVPVGPDGGTLCVDIKGGKFADETRIQLWTCNNTKAQVWKAYSVY</sequence>
<keyword evidence="1" id="KW-0732">Signal</keyword>
<gene>
    <name evidence="3" type="ORF">HD595_002010</name>
</gene>
<accession>A0ABT1JVU5</accession>
<feature type="chain" id="PRO_5047410964" description="Ricin B lectin domain-containing protein" evidence="1">
    <location>
        <begin position="27"/>
        <end position="203"/>
    </location>
</feature>
<evidence type="ECO:0000256" key="1">
    <source>
        <dbReference type="SAM" id="SignalP"/>
    </source>
</evidence>
<feature type="domain" description="Ricin B lectin" evidence="2">
    <location>
        <begin position="114"/>
        <end position="198"/>
    </location>
</feature>
<dbReference type="CDD" id="cd00161">
    <property type="entry name" value="beta-trefoil_Ricin-like"/>
    <property type="match status" value="1"/>
</dbReference>
<name>A0ABT1JVU5_9ACTN</name>
<evidence type="ECO:0000259" key="2">
    <source>
        <dbReference type="Pfam" id="PF00652"/>
    </source>
</evidence>
<dbReference type="EMBL" id="JAMZEC010000001">
    <property type="protein sequence ID" value="MCP2345888.1"/>
    <property type="molecule type" value="Genomic_DNA"/>
</dbReference>